<dbReference type="Gene3D" id="2.40.10.10">
    <property type="entry name" value="Trypsin-like serine proteases"/>
    <property type="match status" value="2"/>
</dbReference>
<keyword evidence="1" id="KW-0645">Protease</keyword>
<gene>
    <name evidence="7" type="ORF">AB205_0006180</name>
</gene>
<dbReference type="FunFam" id="2.40.10.10:FF:000184">
    <property type="entry name" value="Prostasin"/>
    <property type="match status" value="1"/>
</dbReference>
<dbReference type="PANTHER" id="PTHR24253:SF159">
    <property type="entry name" value="SERINE PROTEASE 42"/>
    <property type="match status" value="1"/>
</dbReference>
<keyword evidence="3" id="KW-0378">Hydrolase</keyword>
<name>A0A2G9QK00_AQUCT</name>
<keyword evidence="8" id="KW-1185">Reference proteome</keyword>
<dbReference type="PRINTS" id="PR00722">
    <property type="entry name" value="CHYMOTRYPSIN"/>
</dbReference>
<keyword evidence="5" id="KW-0325">Glycoprotein</keyword>
<dbReference type="Proteomes" id="UP000228934">
    <property type="component" value="Unassembled WGS sequence"/>
</dbReference>
<sequence>MIINVLQGDGGGPLVCKVQGVWYQVGVASSGIGCAKPNYPGVYTLVTSYQTWISTNLNVAFNYVSNIPKPTMTCGGNDNNPVCGSPSVSSRIVGGTNSLDGAWPWQVAVIHTESGLIGRCGGSLISPEWVMTAANCIHNPIQVSNYKVYLGMYQLGVISSHTVITNVKNIIVSDKFIDTTSPGDIALIQLATPVTYTQYIKPICLPSSTTTFPCGTECWVTGWGARYYGGESMKL</sequence>
<dbReference type="InterPro" id="IPR043504">
    <property type="entry name" value="Peptidase_S1_PA_chymotrypsin"/>
</dbReference>
<dbReference type="InterPro" id="IPR001314">
    <property type="entry name" value="Peptidase_S1A"/>
</dbReference>
<evidence type="ECO:0000259" key="6">
    <source>
        <dbReference type="PROSITE" id="PS50240"/>
    </source>
</evidence>
<protein>
    <recommendedName>
        <fullName evidence="6">Peptidase S1 domain-containing protein</fullName>
    </recommendedName>
</protein>
<keyword evidence="4" id="KW-1015">Disulfide bond</keyword>
<dbReference type="SMART" id="SM00020">
    <property type="entry name" value="Tryp_SPc"/>
    <property type="match status" value="1"/>
</dbReference>
<evidence type="ECO:0000313" key="8">
    <source>
        <dbReference type="Proteomes" id="UP000228934"/>
    </source>
</evidence>
<dbReference type="GO" id="GO:0006508">
    <property type="term" value="P:proteolysis"/>
    <property type="evidence" value="ECO:0007669"/>
    <property type="project" value="UniProtKB-KW"/>
</dbReference>
<evidence type="ECO:0000256" key="3">
    <source>
        <dbReference type="ARBA" id="ARBA00022801"/>
    </source>
</evidence>
<feature type="domain" description="Peptidase S1" evidence="6">
    <location>
        <begin position="92"/>
        <end position="235"/>
    </location>
</feature>
<dbReference type="InterPro" id="IPR009003">
    <property type="entry name" value="Peptidase_S1_PA"/>
</dbReference>
<evidence type="ECO:0000256" key="5">
    <source>
        <dbReference type="ARBA" id="ARBA00023180"/>
    </source>
</evidence>
<dbReference type="CDD" id="cd00190">
    <property type="entry name" value="Tryp_SPc"/>
    <property type="match status" value="1"/>
</dbReference>
<proteinExistence type="predicted"/>
<dbReference type="OrthoDB" id="6339452at2759"/>
<accession>A0A2G9QK00</accession>
<evidence type="ECO:0000256" key="4">
    <source>
        <dbReference type="ARBA" id="ARBA00023157"/>
    </source>
</evidence>
<dbReference type="PANTHER" id="PTHR24253">
    <property type="entry name" value="TRANSMEMBRANE PROTEASE SERINE"/>
    <property type="match status" value="1"/>
</dbReference>
<dbReference type="Pfam" id="PF00089">
    <property type="entry name" value="Trypsin"/>
    <property type="match status" value="2"/>
</dbReference>
<evidence type="ECO:0000256" key="1">
    <source>
        <dbReference type="ARBA" id="ARBA00022670"/>
    </source>
</evidence>
<dbReference type="AlphaFoldDB" id="A0A2G9QK00"/>
<organism evidence="7 8">
    <name type="scientific">Aquarana catesbeiana</name>
    <name type="common">American bullfrog</name>
    <name type="synonym">Rana catesbeiana</name>
    <dbReference type="NCBI Taxonomy" id="8400"/>
    <lineage>
        <taxon>Eukaryota</taxon>
        <taxon>Metazoa</taxon>
        <taxon>Chordata</taxon>
        <taxon>Craniata</taxon>
        <taxon>Vertebrata</taxon>
        <taxon>Euteleostomi</taxon>
        <taxon>Amphibia</taxon>
        <taxon>Batrachia</taxon>
        <taxon>Anura</taxon>
        <taxon>Neobatrachia</taxon>
        <taxon>Ranoidea</taxon>
        <taxon>Ranidae</taxon>
        <taxon>Aquarana</taxon>
    </lineage>
</organism>
<dbReference type="InterPro" id="IPR001254">
    <property type="entry name" value="Trypsin_dom"/>
</dbReference>
<evidence type="ECO:0000313" key="7">
    <source>
        <dbReference type="EMBL" id="PIO15940.1"/>
    </source>
</evidence>
<dbReference type="GO" id="GO:0004252">
    <property type="term" value="F:serine-type endopeptidase activity"/>
    <property type="evidence" value="ECO:0007669"/>
    <property type="project" value="InterPro"/>
</dbReference>
<reference evidence="8" key="1">
    <citation type="journal article" date="2017" name="Nat. Commun.">
        <title>The North American bullfrog draft genome provides insight into hormonal regulation of long noncoding RNA.</title>
        <authorList>
            <person name="Hammond S.A."/>
            <person name="Warren R.L."/>
            <person name="Vandervalk B.P."/>
            <person name="Kucuk E."/>
            <person name="Khan H."/>
            <person name="Gibb E.A."/>
            <person name="Pandoh P."/>
            <person name="Kirk H."/>
            <person name="Zhao Y."/>
            <person name="Jones M."/>
            <person name="Mungall A.J."/>
            <person name="Coope R."/>
            <person name="Pleasance S."/>
            <person name="Moore R.A."/>
            <person name="Holt R.A."/>
            <person name="Round J.M."/>
            <person name="Ohora S."/>
            <person name="Walle B.V."/>
            <person name="Veldhoen N."/>
            <person name="Helbing C.C."/>
            <person name="Birol I."/>
        </authorList>
    </citation>
    <scope>NUCLEOTIDE SEQUENCE [LARGE SCALE GENOMIC DNA]</scope>
</reference>
<evidence type="ECO:0000256" key="2">
    <source>
        <dbReference type="ARBA" id="ARBA00022729"/>
    </source>
</evidence>
<dbReference type="EMBL" id="KV964071">
    <property type="protein sequence ID" value="PIO15940.1"/>
    <property type="molecule type" value="Genomic_DNA"/>
</dbReference>
<keyword evidence="2" id="KW-0732">Signal</keyword>
<dbReference type="PROSITE" id="PS50240">
    <property type="entry name" value="TRYPSIN_DOM"/>
    <property type="match status" value="2"/>
</dbReference>
<dbReference type="SUPFAM" id="SSF50494">
    <property type="entry name" value="Trypsin-like serine proteases"/>
    <property type="match status" value="2"/>
</dbReference>
<feature type="domain" description="Peptidase S1" evidence="6">
    <location>
        <begin position="1"/>
        <end position="58"/>
    </location>
</feature>